<accession>A0A7K9TJB4</accession>
<dbReference type="OrthoDB" id="8949317at2759"/>
<dbReference type="AlphaFoldDB" id="A0A7K9TJB4"/>
<evidence type="ECO:0000313" key="3">
    <source>
        <dbReference type="EMBL" id="NXI48612.1"/>
    </source>
</evidence>
<evidence type="ECO:0000256" key="1">
    <source>
        <dbReference type="ARBA" id="ARBA00023157"/>
    </source>
</evidence>
<feature type="transmembrane region" description="Helical" evidence="2">
    <location>
        <begin position="71"/>
        <end position="93"/>
    </location>
</feature>
<keyword evidence="2" id="KW-0812">Transmembrane</keyword>
<keyword evidence="2" id="KW-1133">Transmembrane helix</keyword>
<feature type="non-terminal residue" evidence="3">
    <location>
        <position position="111"/>
    </location>
</feature>
<reference evidence="3 4" key="1">
    <citation type="submission" date="2019-09" db="EMBL/GenBank/DDBJ databases">
        <title>Bird 10,000 Genomes (B10K) Project - Family phase.</title>
        <authorList>
            <person name="Zhang G."/>
        </authorList>
    </citation>
    <scope>NUCLEOTIDE SEQUENCE [LARGE SCALE GENOMIC DNA]</scope>
    <source>
        <strain evidence="3">B10K-DU-001-62</strain>
        <tissue evidence="3">Muscle</tissue>
    </source>
</reference>
<feature type="non-terminal residue" evidence="3">
    <location>
        <position position="1"/>
    </location>
</feature>
<evidence type="ECO:0000313" key="4">
    <source>
        <dbReference type="Proteomes" id="UP000566440"/>
    </source>
</evidence>
<dbReference type="InterPro" id="IPR018154">
    <property type="entry name" value="TLV/ENV_coat_polyprotein"/>
</dbReference>
<keyword evidence="1" id="KW-1015">Disulfide bond</keyword>
<dbReference type="PANTHER" id="PTHR10424:SF73">
    <property type="entry name" value="ENDOGENOUS RETROVIRUS GROUP FC1 ENV POLYPROTEIN-RELATED"/>
    <property type="match status" value="1"/>
</dbReference>
<dbReference type="PANTHER" id="PTHR10424">
    <property type="entry name" value="VIRAL ENVELOPE PROTEIN"/>
    <property type="match status" value="1"/>
</dbReference>
<protein>
    <submittedName>
        <fullName evidence="3">ERVV1 protein</fullName>
    </submittedName>
</protein>
<name>A0A7K9TJB4_9PICI</name>
<comment type="caution">
    <text evidence="3">The sequence shown here is derived from an EMBL/GenBank/DDBJ whole genome shotgun (WGS) entry which is preliminary data.</text>
</comment>
<dbReference type="EMBL" id="VWZX01016537">
    <property type="protein sequence ID" value="NXI48612.1"/>
    <property type="molecule type" value="Genomic_DNA"/>
</dbReference>
<gene>
    <name evidence="3" type="primary">Ervv1_1</name>
    <name evidence="3" type="ORF">GALDEA_R15600</name>
</gene>
<evidence type="ECO:0000256" key="2">
    <source>
        <dbReference type="SAM" id="Phobius"/>
    </source>
</evidence>
<dbReference type="Gene3D" id="1.10.287.210">
    <property type="match status" value="1"/>
</dbReference>
<dbReference type="Proteomes" id="UP000566440">
    <property type="component" value="Unassembled WGS sequence"/>
</dbReference>
<organism evidence="3 4">
    <name type="scientific">Galbula dea</name>
    <dbReference type="NCBI Taxonomy" id="1109041"/>
    <lineage>
        <taxon>Eukaryota</taxon>
        <taxon>Metazoa</taxon>
        <taxon>Chordata</taxon>
        <taxon>Craniata</taxon>
        <taxon>Vertebrata</taxon>
        <taxon>Euteleostomi</taxon>
        <taxon>Archelosauria</taxon>
        <taxon>Archosauria</taxon>
        <taxon>Dinosauria</taxon>
        <taxon>Saurischia</taxon>
        <taxon>Theropoda</taxon>
        <taxon>Coelurosauria</taxon>
        <taxon>Aves</taxon>
        <taxon>Neognathae</taxon>
        <taxon>Neoaves</taxon>
        <taxon>Telluraves</taxon>
        <taxon>Coraciimorphae</taxon>
        <taxon>Piciformes</taxon>
        <taxon>Galbulidae</taxon>
        <taxon>Galbula</taxon>
    </lineage>
</organism>
<sequence>LSKDGGVCTVINSTCCTYMDQGGRIATDLQEIWTQTKTLHAITQDDTSWGFSELWHKLTSWLPNFTWLKQLFALMVSLLVLGIMLCVLLRCFFWCCQGTGDAYTNWKKWQL</sequence>
<keyword evidence="2" id="KW-0472">Membrane</keyword>
<dbReference type="SUPFAM" id="SSF58069">
    <property type="entry name" value="Virus ectodomain"/>
    <property type="match status" value="1"/>
</dbReference>
<keyword evidence="4" id="KW-1185">Reference proteome</keyword>
<proteinExistence type="predicted"/>